<reference evidence="2" key="1">
    <citation type="submission" date="2018-05" db="EMBL/GenBank/DDBJ databases">
        <authorList>
            <person name="Lanie J.A."/>
            <person name="Ng W.-L."/>
            <person name="Kazmierczak K.M."/>
            <person name="Andrzejewski T.M."/>
            <person name="Davidsen T.M."/>
            <person name="Wayne K.J."/>
            <person name="Tettelin H."/>
            <person name="Glass J.I."/>
            <person name="Rusch D."/>
            <person name="Podicherti R."/>
            <person name="Tsui H.-C.T."/>
            <person name="Winkler M.E."/>
        </authorList>
    </citation>
    <scope>NUCLEOTIDE SEQUENCE</scope>
</reference>
<gene>
    <name evidence="2" type="ORF">METZ01_LOCUS161238</name>
</gene>
<evidence type="ECO:0000256" key="1">
    <source>
        <dbReference type="SAM" id="Phobius"/>
    </source>
</evidence>
<dbReference type="EMBL" id="UINC01028057">
    <property type="protein sequence ID" value="SVB08384.1"/>
    <property type="molecule type" value="Genomic_DNA"/>
</dbReference>
<sequence>MKAAFKDFQKTSIFASLILILFFFYEAIQRGISETIVGDSISSIDPDLFLSYGIIFILFALGVHLWKGNYYGITRLLNIVAVILIIFPLASLSFKKAFNWTNGAIPLIGTNNITVPKDFKQTDLKRDIYYFILDGYMRHDVLADIWGYDNS</sequence>
<feature type="transmembrane region" description="Helical" evidence="1">
    <location>
        <begin position="48"/>
        <end position="66"/>
    </location>
</feature>
<evidence type="ECO:0000313" key="2">
    <source>
        <dbReference type="EMBL" id="SVB08384.1"/>
    </source>
</evidence>
<keyword evidence="1" id="KW-0472">Membrane</keyword>
<keyword evidence="1" id="KW-0812">Transmembrane</keyword>
<protein>
    <submittedName>
        <fullName evidence="2">Uncharacterized protein</fullName>
    </submittedName>
</protein>
<name>A0A382B466_9ZZZZ</name>
<keyword evidence="1" id="KW-1133">Transmembrane helix</keyword>
<dbReference type="AlphaFoldDB" id="A0A382B466"/>
<accession>A0A382B466</accession>
<feature type="transmembrane region" description="Helical" evidence="1">
    <location>
        <begin position="73"/>
        <end position="94"/>
    </location>
</feature>
<organism evidence="2">
    <name type="scientific">marine metagenome</name>
    <dbReference type="NCBI Taxonomy" id="408172"/>
    <lineage>
        <taxon>unclassified sequences</taxon>
        <taxon>metagenomes</taxon>
        <taxon>ecological metagenomes</taxon>
    </lineage>
</organism>
<feature type="transmembrane region" description="Helical" evidence="1">
    <location>
        <begin position="12"/>
        <end position="28"/>
    </location>
</feature>
<feature type="non-terminal residue" evidence="2">
    <location>
        <position position="151"/>
    </location>
</feature>
<proteinExistence type="predicted"/>